<name>A0AAD7HMI2_9AGAR</name>
<feature type="region of interest" description="Disordered" evidence="2">
    <location>
        <begin position="14"/>
        <end position="33"/>
    </location>
</feature>
<comment type="caution">
    <text evidence="3">The sequence shown here is derived from an EMBL/GenBank/DDBJ whole genome shotgun (WGS) entry which is preliminary data.</text>
</comment>
<keyword evidence="4" id="KW-1185">Reference proteome</keyword>
<feature type="compositionally biased region" description="Basic residues" evidence="2">
    <location>
        <begin position="14"/>
        <end position="26"/>
    </location>
</feature>
<keyword evidence="1" id="KW-0175">Coiled coil</keyword>
<gene>
    <name evidence="3" type="ORF">B0H16DRAFT_1598738</name>
</gene>
<reference evidence="3" key="1">
    <citation type="submission" date="2023-03" db="EMBL/GenBank/DDBJ databases">
        <title>Massive genome expansion in bonnet fungi (Mycena s.s.) driven by repeated elements and novel gene families across ecological guilds.</title>
        <authorList>
            <consortium name="Lawrence Berkeley National Laboratory"/>
            <person name="Harder C.B."/>
            <person name="Miyauchi S."/>
            <person name="Viragh M."/>
            <person name="Kuo A."/>
            <person name="Thoen E."/>
            <person name="Andreopoulos B."/>
            <person name="Lu D."/>
            <person name="Skrede I."/>
            <person name="Drula E."/>
            <person name="Henrissat B."/>
            <person name="Morin E."/>
            <person name="Kohler A."/>
            <person name="Barry K."/>
            <person name="LaButti K."/>
            <person name="Morin E."/>
            <person name="Salamov A."/>
            <person name="Lipzen A."/>
            <person name="Mereny Z."/>
            <person name="Hegedus B."/>
            <person name="Baldrian P."/>
            <person name="Stursova M."/>
            <person name="Weitz H."/>
            <person name="Taylor A."/>
            <person name="Grigoriev I.V."/>
            <person name="Nagy L.G."/>
            <person name="Martin F."/>
            <person name="Kauserud H."/>
        </authorList>
    </citation>
    <scope>NUCLEOTIDE SEQUENCE</scope>
    <source>
        <strain evidence="3">CBHHK182m</strain>
    </source>
</reference>
<organism evidence="3 4">
    <name type="scientific">Mycena metata</name>
    <dbReference type="NCBI Taxonomy" id="1033252"/>
    <lineage>
        <taxon>Eukaryota</taxon>
        <taxon>Fungi</taxon>
        <taxon>Dikarya</taxon>
        <taxon>Basidiomycota</taxon>
        <taxon>Agaricomycotina</taxon>
        <taxon>Agaricomycetes</taxon>
        <taxon>Agaricomycetidae</taxon>
        <taxon>Agaricales</taxon>
        <taxon>Marasmiineae</taxon>
        <taxon>Mycenaceae</taxon>
        <taxon>Mycena</taxon>
    </lineage>
</organism>
<sequence>MVGVNMMAMAMKRNRGRRMTMKRKERSRTTTKTNRGSRIYAELMFLAEVLGGDEGFLEAAANLRLLEQAEQAAQHAENQKRTSEFVAVRSSIPFFAIDLFLLMNISRLRHPSMANRPGIWYIRTKKTSSKRPRTLLPWALEGPSFRVRALLRLAPSLLFRTAIAERLSQQPTPPHRNPPAHEHSPYSRAPHAVHAAEHGLMTGVRSIADPLYPPTQSRLLVFYNQSYLPAYSLL</sequence>
<dbReference type="AlphaFoldDB" id="A0AAD7HMI2"/>
<accession>A0AAD7HMI2</accession>
<feature type="region of interest" description="Disordered" evidence="2">
    <location>
        <begin position="168"/>
        <end position="189"/>
    </location>
</feature>
<evidence type="ECO:0000256" key="1">
    <source>
        <dbReference type="SAM" id="Coils"/>
    </source>
</evidence>
<feature type="coiled-coil region" evidence="1">
    <location>
        <begin position="59"/>
        <end position="86"/>
    </location>
</feature>
<proteinExistence type="predicted"/>
<evidence type="ECO:0000313" key="4">
    <source>
        <dbReference type="Proteomes" id="UP001215598"/>
    </source>
</evidence>
<evidence type="ECO:0000313" key="3">
    <source>
        <dbReference type="EMBL" id="KAJ7723399.1"/>
    </source>
</evidence>
<protein>
    <submittedName>
        <fullName evidence="3">Uncharacterized protein</fullName>
    </submittedName>
</protein>
<dbReference type="EMBL" id="JARKIB010000211">
    <property type="protein sequence ID" value="KAJ7723399.1"/>
    <property type="molecule type" value="Genomic_DNA"/>
</dbReference>
<dbReference type="Proteomes" id="UP001215598">
    <property type="component" value="Unassembled WGS sequence"/>
</dbReference>
<evidence type="ECO:0000256" key="2">
    <source>
        <dbReference type="SAM" id="MobiDB-lite"/>
    </source>
</evidence>